<feature type="compositionally biased region" description="Pro residues" evidence="1">
    <location>
        <begin position="322"/>
        <end position="342"/>
    </location>
</feature>
<feature type="compositionally biased region" description="Polar residues" evidence="1">
    <location>
        <begin position="174"/>
        <end position="200"/>
    </location>
</feature>
<dbReference type="PROSITE" id="PS50004">
    <property type="entry name" value="C2"/>
    <property type="match status" value="1"/>
</dbReference>
<keyword evidence="4" id="KW-1185">Reference proteome</keyword>
<feature type="region of interest" description="Disordered" evidence="1">
    <location>
        <begin position="130"/>
        <end position="354"/>
    </location>
</feature>
<dbReference type="PANTHER" id="PTHR47052">
    <property type="entry name" value="CONSERVED SERINE PROLINE-RICH PROTEIN (AFU_ORTHOLOGUE AFUA_2G01790)"/>
    <property type="match status" value="1"/>
</dbReference>
<dbReference type="SMART" id="SM00239">
    <property type="entry name" value="C2"/>
    <property type="match status" value="1"/>
</dbReference>
<protein>
    <submittedName>
        <fullName evidence="3">Calcineurin temperature suppressor cts1</fullName>
    </submittedName>
</protein>
<sequence length="354" mass="38538">MSKTLGELVVVAIKARNLVARDVIGKGDPFATFRIGDMAKRTKTDKRGGQHPVWDEELRFQVTDDPRHKVMKVQVYNEDKREHVLVGDEIIKLDEVLKSGEWDAWHEIKFRNKYAGEVFLEMTFYNAGAPPPVEKPPQPTFTTQYTPHPSTAYRPPNSYPNSSTSLSSPIYPPQTSYSQNSSPIPHNSPRPQSNTPYNPVSQSTSPYPPPGTSAPYPPQAPQGTSAPYPPQRPQGASAPYPPQGLQGASAPYPPPGAYQPQGPSAPYPPQAHQNVGYPPQHPRSGSPVSFPVPIPTPNAPGGGPGGYPQYNGFPPQGGYQQPPYPPNHAYPPPNNQVYPPPNFGQGYPPTGGPY</sequence>
<organism evidence="3 4">
    <name type="scientific">Gigaspora margarita</name>
    <dbReference type="NCBI Taxonomy" id="4874"/>
    <lineage>
        <taxon>Eukaryota</taxon>
        <taxon>Fungi</taxon>
        <taxon>Fungi incertae sedis</taxon>
        <taxon>Mucoromycota</taxon>
        <taxon>Glomeromycotina</taxon>
        <taxon>Glomeromycetes</taxon>
        <taxon>Diversisporales</taxon>
        <taxon>Gigasporaceae</taxon>
        <taxon>Gigaspora</taxon>
    </lineage>
</organism>
<name>A0A8H4EHF2_GIGMA</name>
<dbReference type="Gene3D" id="2.60.40.150">
    <property type="entry name" value="C2 domain"/>
    <property type="match status" value="1"/>
</dbReference>
<evidence type="ECO:0000256" key="1">
    <source>
        <dbReference type="SAM" id="MobiDB-lite"/>
    </source>
</evidence>
<dbReference type="PRINTS" id="PR01217">
    <property type="entry name" value="PRICHEXTENSN"/>
</dbReference>
<feature type="compositionally biased region" description="Low complexity" evidence="1">
    <location>
        <begin position="307"/>
        <end position="321"/>
    </location>
</feature>
<feature type="compositionally biased region" description="Pro residues" evidence="1">
    <location>
        <begin position="206"/>
        <end position="220"/>
    </location>
</feature>
<dbReference type="Pfam" id="PF00168">
    <property type="entry name" value="C2"/>
    <property type="match status" value="1"/>
</dbReference>
<dbReference type="Proteomes" id="UP000439903">
    <property type="component" value="Unassembled WGS sequence"/>
</dbReference>
<evidence type="ECO:0000259" key="2">
    <source>
        <dbReference type="PROSITE" id="PS50004"/>
    </source>
</evidence>
<reference evidence="3 4" key="1">
    <citation type="journal article" date="2019" name="Environ. Microbiol.">
        <title>At the nexus of three kingdoms: the genome of the mycorrhizal fungus Gigaspora margarita provides insights into plant, endobacterial and fungal interactions.</title>
        <authorList>
            <person name="Venice F."/>
            <person name="Ghignone S."/>
            <person name="Salvioli di Fossalunga A."/>
            <person name="Amselem J."/>
            <person name="Novero M."/>
            <person name="Xianan X."/>
            <person name="Sedzielewska Toro K."/>
            <person name="Morin E."/>
            <person name="Lipzen A."/>
            <person name="Grigoriev I.V."/>
            <person name="Henrissat B."/>
            <person name="Martin F.M."/>
            <person name="Bonfante P."/>
        </authorList>
    </citation>
    <scope>NUCLEOTIDE SEQUENCE [LARGE SCALE GENOMIC DNA]</scope>
    <source>
        <strain evidence="3 4">BEG34</strain>
    </source>
</reference>
<accession>A0A8H4EHF2</accession>
<dbReference type="InterPro" id="IPR052981">
    <property type="entry name" value="Ingression_C2_domain"/>
</dbReference>
<gene>
    <name evidence="3" type="ORF">F8M41_023251</name>
</gene>
<dbReference type="PANTHER" id="PTHR47052:SF3">
    <property type="entry name" value="INGRESSION PROTEIN 1"/>
    <property type="match status" value="1"/>
</dbReference>
<evidence type="ECO:0000313" key="4">
    <source>
        <dbReference type="Proteomes" id="UP000439903"/>
    </source>
</evidence>
<dbReference type="SUPFAM" id="SSF49562">
    <property type="entry name" value="C2 domain (Calcium/lipid-binding domain, CaLB)"/>
    <property type="match status" value="1"/>
</dbReference>
<feature type="compositionally biased region" description="Pro residues" evidence="1">
    <location>
        <begin position="130"/>
        <end position="139"/>
    </location>
</feature>
<evidence type="ECO:0000313" key="3">
    <source>
        <dbReference type="EMBL" id="KAF0483261.1"/>
    </source>
</evidence>
<feature type="compositionally biased region" description="Low complexity" evidence="1">
    <location>
        <begin position="140"/>
        <end position="169"/>
    </location>
</feature>
<feature type="compositionally biased region" description="Pro residues" evidence="1">
    <location>
        <begin position="251"/>
        <end position="269"/>
    </location>
</feature>
<dbReference type="EMBL" id="WTPW01000749">
    <property type="protein sequence ID" value="KAF0483261.1"/>
    <property type="molecule type" value="Genomic_DNA"/>
</dbReference>
<dbReference type="InterPro" id="IPR035892">
    <property type="entry name" value="C2_domain_sf"/>
</dbReference>
<dbReference type="AlphaFoldDB" id="A0A8H4EHF2"/>
<comment type="caution">
    <text evidence="3">The sequence shown here is derived from an EMBL/GenBank/DDBJ whole genome shotgun (WGS) entry which is preliminary data.</text>
</comment>
<proteinExistence type="predicted"/>
<feature type="domain" description="C2" evidence="2">
    <location>
        <begin position="1"/>
        <end position="106"/>
    </location>
</feature>
<dbReference type="InterPro" id="IPR000008">
    <property type="entry name" value="C2_dom"/>
</dbReference>
<dbReference type="OrthoDB" id="270970at2759"/>